<dbReference type="AlphaFoldDB" id="A0A916YHI9"/>
<evidence type="ECO:0000313" key="2">
    <source>
        <dbReference type="Proteomes" id="UP000598997"/>
    </source>
</evidence>
<dbReference type="SUPFAM" id="SSF56784">
    <property type="entry name" value="HAD-like"/>
    <property type="match status" value="1"/>
</dbReference>
<dbReference type="Gene3D" id="1.20.1440.100">
    <property type="entry name" value="SG protein - dephosphorylation function"/>
    <property type="match status" value="1"/>
</dbReference>
<name>A0A916YHI9_9SPHN</name>
<dbReference type="InterPro" id="IPR023214">
    <property type="entry name" value="HAD_sf"/>
</dbReference>
<evidence type="ECO:0000313" key="1">
    <source>
        <dbReference type="EMBL" id="GGD45916.1"/>
    </source>
</evidence>
<proteinExistence type="predicted"/>
<dbReference type="NCBIfam" id="TIGR01488">
    <property type="entry name" value="HAD-SF-IB"/>
    <property type="match status" value="1"/>
</dbReference>
<keyword evidence="2" id="KW-1185">Reference proteome</keyword>
<gene>
    <name evidence="1" type="ORF">GCM10010989_20150</name>
</gene>
<organism evidence="1 2">
    <name type="scientific">Croceicoccus pelagius</name>
    <dbReference type="NCBI Taxonomy" id="1703341"/>
    <lineage>
        <taxon>Bacteria</taxon>
        <taxon>Pseudomonadati</taxon>
        <taxon>Pseudomonadota</taxon>
        <taxon>Alphaproteobacteria</taxon>
        <taxon>Sphingomonadales</taxon>
        <taxon>Erythrobacteraceae</taxon>
        <taxon>Croceicoccus</taxon>
    </lineage>
</organism>
<reference evidence="1 2" key="1">
    <citation type="journal article" date="2014" name="Int. J. Syst. Evol. Microbiol.">
        <title>Complete genome sequence of Corynebacterium casei LMG S-19264T (=DSM 44701T), isolated from a smear-ripened cheese.</title>
        <authorList>
            <consortium name="US DOE Joint Genome Institute (JGI-PGF)"/>
            <person name="Walter F."/>
            <person name="Albersmeier A."/>
            <person name="Kalinowski J."/>
            <person name="Ruckert C."/>
        </authorList>
    </citation>
    <scope>NUCLEOTIDE SEQUENCE [LARGE SCALE GENOMIC DNA]</scope>
    <source>
        <strain evidence="1 2">CGMCC 1.15358</strain>
    </source>
</reference>
<dbReference type="OrthoDB" id="7739434at2"/>
<dbReference type="Gene3D" id="3.40.50.1000">
    <property type="entry name" value="HAD superfamily/HAD-like"/>
    <property type="match status" value="1"/>
</dbReference>
<sequence length="220" mass="24315">MRRQIAIYDLDGTFLSRATFTPFLLFAAGKRAKWRLSFTPVWIGAMIAYKAGAFTRQQLKQLGLSLFTGAISKDELSALSEEFADRVVPGWIGSGAAKAFERDREEGRLLILATAAMEFYASGIGERAGFDHVIATRSEIVDRRCRITGGNNYGQNKIPRVEAVLDALGLPREECHVRFYSDSMADAPLLDWSDEAVFVNGGAARNAKALARGWQVADFR</sequence>
<accession>A0A916YHI9</accession>
<evidence type="ECO:0008006" key="3">
    <source>
        <dbReference type="Google" id="ProtNLM"/>
    </source>
</evidence>
<protein>
    <recommendedName>
        <fullName evidence="3">HAD-IB family hydrolase</fullName>
    </recommendedName>
</protein>
<dbReference type="RefSeq" id="WP_066762059.1">
    <property type="nucleotide sequence ID" value="NZ_BMIO01000006.1"/>
</dbReference>
<dbReference type="Pfam" id="PF12710">
    <property type="entry name" value="HAD"/>
    <property type="match status" value="1"/>
</dbReference>
<comment type="caution">
    <text evidence="1">The sequence shown here is derived from an EMBL/GenBank/DDBJ whole genome shotgun (WGS) entry which is preliminary data.</text>
</comment>
<dbReference type="Proteomes" id="UP000598997">
    <property type="component" value="Unassembled WGS sequence"/>
</dbReference>
<dbReference type="EMBL" id="BMIO01000006">
    <property type="protein sequence ID" value="GGD45916.1"/>
    <property type="molecule type" value="Genomic_DNA"/>
</dbReference>
<dbReference type="InterPro" id="IPR036412">
    <property type="entry name" value="HAD-like_sf"/>
</dbReference>